<dbReference type="Gene3D" id="2.170.16.10">
    <property type="entry name" value="Hedgehog/Intein (Hint) domain"/>
    <property type="match status" value="1"/>
</dbReference>
<dbReference type="STRING" id="697329.Rumal_1465"/>
<reference evidence="2 3" key="1">
    <citation type="journal article" date="2011" name="J. Bacteriol.">
        <title>Complete genome of the cellulolytic ruminal bacterium Ruminococcus albus 7.</title>
        <authorList>
            <person name="Suen G."/>
            <person name="Stevenson D.M."/>
            <person name="Bruce D.C."/>
            <person name="Chertkov O."/>
            <person name="Copeland A."/>
            <person name="Cheng J.F."/>
            <person name="Detter C."/>
            <person name="Detter J.C."/>
            <person name="Goodwin L.A."/>
            <person name="Han C.S."/>
            <person name="Hauser L.J."/>
            <person name="Ivanova N.N."/>
            <person name="Kyrpides N.C."/>
            <person name="Land M.L."/>
            <person name="Lapidus A."/>
            <person name="Lucas S."/>
            <person name="Ovchinnikova G."/>
            <person name="Pitluck S."/>
            <person name="Tapia R."/>
            <person name="Woyke T."/>
            <person name="Boyum J."/>
            <person name="Mead D."/>
            <person name="Weimer P.J."/>
        </authorList>
    </citation>
    <scope>NUCLEOTIDE SEQUENCE [LARGE SCALE GENOMIC DNA]</scope>
    <source>
        <strain evidence="3">ATCC 27210 / DSM 20455 / JCM 14654 / NCDO 2250 / 7</strain>
    </source>
</reference>
<evidence type="ECO:0000259" key="1">
    <source>
        <dbReference type="SMART" id="SM00306"/>
    </source>
</evidence>
<protein>
    <recommendedName>
        <fullName evidence="1">Hint domain-containing protein</fullName>
    </recommendedName>
</protein>
<dbReference type="eggNOG" id="COG1372">
    <property type="taxonomic scope" value="Bacteria"/>
</dbReference>
<dbReference type="PROSITE" id="PS50818">
    <property type="entry name" value="INTEIN_C_TER"/>
    <property type="match status" value="1"/>
</dbReference>
<dbReference type="SUPFAM" id="SSF51294">
    <property type="entry name" value="Hedgehog/intein (Hint) domain"/>
    <property type="match status" value="1"/>
</dbReference>
<dbReference type="HOGENOM" id="CLU_1065117_0_0_9"/>
<dbReference type="InterPro" id="IPR003587">
    <property type="entry name" value="Hint_dom_N"/>
</dbReference>
<dbReference type="EMBL" id="CP002403">
    <property type="protein sequence ID" value="ADU21971.1"/>
    <property type="molecule type" value="Genomic_DNA"/>
</dbReference>
<evidence type="ECO:0000313" key="2">
    <source>
        <dbReference type="EMBL" id="ADU21971.1"/>
    </source>
</evidence>
<name>E6UGD3_RUMA7</name>
<sequence>MSLHQNCFTGETLVSTEDGQKRIDEIEVGDKVWAYDIYTGKTELKEDLTVYVHDDETEILHLHTTAGDIDTTTNHPFYVNGRGWVAAGDLTVGDEIYQLDGSIAVVTGSQFEKLDVPVKVYNLDVEDFHSYFVGDVPVLVHNYGGSSDDTPNTLYHYTNEKGQNAILESNELKPSLKANNPNDARFGDGQYLSDLLPDEYSPIQLASRFIHRPNRYKYTHFIEILVEGLNVVKGRDGVYVIPNQDSLDLTGRIIRWGKVGS</sequence>
<dbReference type="Proteomes" id="UP000006919">
    <property type="component" value="Chromosome"/>
</dbReference>
<organism evidence="2 3">
    <name type="scientific">Ruminococcus albus (strain ATCC 27210 / DSM 20455 / JCM 14654 / NCDO 2250 / 7)</name>
    <dbReference type="NCBI Taxonomy" id="697329"/>
    <lineage>
        <taxon>Bacteria</taxon>
        <taxon>Bacillati</taxon>
        <taxon>Bacillota</taxon>
        <taxon>Clostridia</taxon>
        <taxon>Eubacteriales</taxon>
        <taxon>Oscillospiraceae</taxon>
        <taxon>Ruminococcus</taxon>
    </lineage>
</organism>
<dbReference type="InterPro" id="IPR028920">
    <property type="entry name" value="Tox-ART-HYD1_dom"/>
</dbReference>
<feature type="domain" description="Hint" evidence="1">
    <location>
        <begin position="5"/>
        <end position="100"/>
    </location>
</feature>
<proteinExistence type="predicted"/>
<dbReference type="NCBIfam" id="TIGR01445">
    <property type="entry name" value="intein_Nterm"/>
    <property type="match status" value="1"/>
</dbReference>
<dbReference type="InterPro" id="IPR030934">
    <property type="entry name" value="Intein_C"/>
</dbReference>
<dbReference type="SMART" id="SM00306">
    <property type="entry name" value="HintN"/>
    <property type="match status" value="1"/>
</dbReference>
<dbReference type="RefSeq" id="WP_013498139.1">
    <property type="nucleotide sequence ID" value="NC_014833.1"/>
</dbReference>
<dbReference type="GO" id="GO:0016539">
    <property type="term" value="P:intein-mediated protein splicing"/>
    <property type="evidence" value="ECO:0007669"/>
    <property type="project" value="InterPro"/>
</dbReference>
<dbReference type="PROSITE" id="PS50817">
    <property type="entry name" value="INTEIN_N_TER"/>
    <property type="match status" value="1"/>
</dbReference>
<dbReference type="InterPro" id="IPR006141">
    <property type="entry name" value="Intein_N"/>
</dbReference>
<dbReference type="InterPro" id="IPR036844">
    <property type="entry name" value="Hint_dom_sf"/>
</dbReference>
<dbReference type="KEGG" id="ral:Rumal_1465"/>
<gene>
    <name evidence="2" type="ordered locus">Rumal_1465</name>
</gene>
<dbReference type="CDD" id="cd00081">
    <property type="entry name" value="Hint"/>
    <property type="match status" value="1"/>
</dbReference>
<dbReference type="OrthoDB" id="1813751at2"/>
<dbReference type="Pfam" id="PF07591">
    <property type="entry name" value="PT-HINT"/>
    <property type="match status" value="1"/>
</dbReference>
<accession>E6UGD3</accession>
<evidence type="ECO:0000313" key="3">
    <source>
        <dbReference type="Proteomes" id="UP000006919"/>
    </source>
</evidence>
<dbReference type="NCBIfam" id="TIGR01443">
    <property type="entry name" value="intein_Cterm"/>
    <property type="match status" value="1"/>
</dbReference>
<dbReference type="AlphaFoldDB" id="E6UGD3"/>
<dbReference type="Pfam" id="PF15633">
    <property type="entry name" value="Tox-ART-HYD1"/>
    <property type="match status" value="1"/>
</dbReference>